<dbReference type="Pfam" id="PF16657">
    <property type="entry name" value="Malt_amylase_C"/>
    <property type="match status" value="1"/>
</dbReference>
<sequence>AVNGEAPQRDPHSLLNWTRRMLAQRRQTRAFGRGTLRFIQAGNRKILAYLRQWRDTTILCVANLSNAAQPVELPLQAFNGRVPVEMLGGTPFPAIGELPYLLTLPPYGFYWMDLSAEAAPPGWHASLPERMPELVTLVLRGHANAVLTDASRVALETEVLPEYLARQRWFPGATPPARAGLAYATPFGADGAEYYGAEAEPADAGAGQRVQVPFALVWDET</sequence>
<dbReference type="Gene3D" id="2.60.40.1180">
    <property type="entry name" value="Golgi alpha-mannosidase II"/>
    <property type="match status" value="1"/>
</dbReference>
<dbReference type="EMBL" id="JABBZE010001014">
    <property type="protein sequence ID" value="NMU93925.1"/>
    <property type="molecule type" value="Genomic_DNA"/>
</dbReference>
<dbReference type="InterPro" id="IPR032091">
    <property type="entry name" value="Malt_amylase-like_C"/>
</dbReference>
<accession>A0A848NWT1</accession>
<dbReference type="SUPFAM" id="SSF51011">
    <property type="entry name" value="Glycosyl hydrolase domain"/>
    <property type="match status" value="1"/>
</dbReference>
<reference evidence="2 3" key="1">
    <citation type="submission" date="2020-04" db="EMBL/GenBank/DDBJ databases">
        <title>Achromobacter ruhlandii genome sequencing and assembly.</title>
        <authorList>
            <person name="Martins R.C.R."/>
            <person name="Perdigao-Neto L.V."/>
            <person name="Levin A.S.S."/>
            <person name="Costa S.F."/>
        </authorList>
    </citation>
    <scope>NUCLEOTIDE SEQUENCE [LARGE SCALE GENOMIC DNA]</scope>
    <source>
        <strain evidence="2 3">9035ralo</strain>
    </source>
</reference>
<feature type="non-terminal residue" evidence="2">
    <location>
        <position position="1"/>
    </location>
</feature>
<evidence type="ECO:0000259" key="1">
    <source>
        <dbReference type="Pfam" id="PF16657"/>
    </source>
</evidence>
<gene>
    <name evidence="2" type="ORF">HGQ98_32625</name>
</gene>
<comment type="caution">
    <text evidence="2">The sequence shown here is derived from an EMBL/GenBank/DDBJ whole genome shotgun (WGS) entry which is preliminary data.</text>
</comment>
<evidence type="ECO:0000313" key="2">
    <source>
        <dbReference type="EMBL" id="NMU93925.1"/>
    </source>
</evidence>
<protein>
    <submittedName>
        <fullName evidence="2">DUF3459 domain-containing protein</fullName>
    </submittedName>
</protein>
<feature type="non-terminal residue" evidence="2">
    <location>
        <position position="221"/>
    </location>
</feature>
<dbReference type="RefSeq" id="WP_169538262.1">
    <property type="nucleotide sequence ID" value="NZ_JABBZE010001014.1"/>
</dbReference>
<name>A0A848NWT1_9BURK</name>
<dbReference type="InterPro" id="IPR013780">
    <property type="entry name" value="Glyco_hydro_b"/>
</dbReference>
<dbReference type="AlphaFoldDB" id="A0A848NWT1"/>
<dbReference type="PANTHER" id="PTHR10357">
    <property type="entry name" value="ALPHA-AMYLASE FAMILY MEMBER"/>
    <property type="match status" value="1"/>
</dbReference>
<feature type="domain" description="Maltogenic amylase-like C-terminal" evidence="1">
    <location>
        <begin position="36"/>
        <end position="111"/>
    </location>
</feature>
<dbReference type="PANTHER" id="PTHR10357:SF219">
    <property type="entry name" value="MALTOSE ALPHA-D-GLUCOSYLTRANSFERASE"/>
    <property type="match status" value="1"/>
</dbReference>
<dbReference type="Proteomes" id="UP000542405">
    <property type="component" value="Unassembled WGS sequence"/>
</dbReference>
<organism evidence="2 3">
    <name type="scientific">Achromobacter ruhlandii</name>
    <dbReference type="NCBI Taxonomy" id="72557"/>
    <lineage>
        <taxon>Bacteria</taxon>
        <taxon>Pseudomonadati</taxon>
        <taxon>Pseudomonadota</taxon>
        <taxon>Betaproteobacteria</taxon>
        <taxon>Burkholderiales</taxon>
        <taxon>Alcaligenaceae</taxon>
        <taxon>Achromobacter</taxon>
    </lineage>
</organism>
<evidence type="ECO:0000313" key="3">
    <source>
        <dbReference type="Proteomes" id="UP000542405"/>
    </source>
</evidence>
<proteinExistence type="predicted"/>